<comment type="caution">
    <text evidence="8">The sequence shown here is derived from an EMBL/GenBank/DDBJ whole genome shotgun (WGS) entry which is preliminary data.</text>
</comment>
<feature type="domain" description="Acylphosphatase-like" evidence="7">
    <location>
        <begin position="4"/>
        <end position="90"/>
    </location>
</feature>
<dbReference type="RefSeq" id="WP_018301759.1">
    <property type="nucleotide sequence ID" value="NZ_KB902278.1"/>
</dbReference>
<accession>A0A0D0Q8W6</accession>
<dbReference type="InterPro" id="IPR036046">
    <property type="entry name" value="Acylphosphatase-like_dom_sf"/>
</dbReference>
<dbReference type="PROSITE" id="PS00151">
    <property type="entry name" value="ACYLPHOSPHATASE_2"/>
    <property type="match status" value="1"/>
</dbReference>
<evidence type="ECO:0000259" key="7">
    <source>
        <dbReference type="PROSITE" id="PS51160"/>
    </source>
</evidence>
<keyword evidence="9" id="KW-1185">Reference proteome</keyword>
<dbReference type="OrthoDB" id="5295388at2"/>
<dbReference type="PROSITE" id="PS00150">
    <property type="entry name" value="ACYLPHOSPHATASE_1"/>
    <property type="match status" value="1"/>
</dbReference>
<dbReference type="InterPro" id="IPR017968">
    <property type="entry name" value="Acylphosphatase_CS"/>
</dbReference>
<dbReference type="Pfam" id="PF00708">
    <property type="entry name" value="Acylphosphatase"/>
    <property type="match status" value="1"/>
</dbReference>
<evidence type="ECO:0000256" key="6">
    <source>
        <dbReference type="RuleBase" id="RU004168"/>
    </source>
</evidence>
<dbReference type="PRINTS" id="PR00112">
    <property type="entry name" value="ACYLPHPHTASE"/>
</dbReference>
<dbReference type="AlphaFoldDB" id="A0A0D0Q8W6"/>
<evidence type="ECO:0000256" key="1">
    <source>
        <dbReference type="ARBA" id="ARBA00005614"/>
    </source>
</evidence>
<comment type="catalytic activity">
    <reaction evidence="3 4 5">
        <text>an acyl phosphate + H2O = a carboxylate + phosphate + H(+)</text>
        <dbReference type="Rhea" id="RHEA:14965"/>
        <dbReference type="ChEBI" id="CHEBI:15377"/>
        <dbReference type="ChEBI" id="CHEBI:15378"/>
        <dbReference type="ChEBI" id="CHEBI:29067"/>
        <dbReference type="ChEBI" id="CHEBI:43474"/>
        <dbReference type="ChEBI" id="CHEBI:59918"/>
        <dbReference type="EC" id="3.6.1.7"/>
    </reaction>
</comment>
<dbReference type="EC" id="3.6.1.7" evidence="2 4"/>
<dbReference type="PROSITE" id="PS51160">
    <property type="entry name" value="ACYLPHOSPHATASE_3"/>
    <property type="match status" value="1"/>
</dbReference>
<gene>
    <name evidence="8" type="ORF">Wenmar_03963</name>
</gene>
<dbReference type="SUPFAM" id="SSF54975">
    <property type="entry name" value="Acylphosphatase/BLUF domain-like"/>
    <property type="match status" value="1"/>
</dbReference>
<dbReference type="GO" id="GO:0003998">
    <property type="term" value="F:acylphosphatase activity"/>
    <property type="evidence" value="ECO:0007669"/>
    <property type="project" value="UniProtKB-EC"/>
</dbReference>
<name>A0A0D0Q8W6_9RHOB</name>
<dbReference type="PANTHER" id="PTHR47268">
    <property type="entry name" value="ACYLPHOSPHATASE"/>
    <property type="match status" value="1"/>
</dbReference>
<proteinExistence type="inferred from homology"/>
<dbReference type="Proteomes" id="UP000035100">
    <property type="component" value="Unassembled WGS sequence"/>
</dbReference>
<dbReference type="Gene3D" id="3.30.70.100">
    <property type="match status" value="1"/>
</dbReference>
<organism evidence="8 9">
    <name type="scientific">Wenxinia marina DSM 24838</name>
    <dbReference type="NCBI Taxonomy" id="1123501"/>
    <lineage>
        <taxon>Bacteria</taxon>
        <taxon>Pseudomonadati</taxon>
        <taxon>Pseudomonadota</taxon>
        <taxon>Alphaproteobacteria</taxon>
        <taxon>Rhodobacterales</taxon>
        <taxon>Roseobacteraceae</taxon>
        <taxon>Wenxinia</taxon>
    </lineage>
</organism>
<feature type="active site" evidence="4">
    <location>
        <position position="19"/>
    </location>
</feature>
<dbReference type="STRING" id="1123501.Wenmar_03963"/>
<dbReference type="EMBL" id="AONG01000022">
    <property type="protein sequence ID" value="KIQ67538.1"/>
    <property type="molecule type" value="Genomic_DNA"/>
</dbReference>
<evidence type="ECO:0000256" key="5">
    <source>
        <dbReference type="RuleBase" id="RU000553"/>
    </source>
</evidence>
<sequence length="90" mass="9725">MDIAVNFRVTGHVQGVAFRAWTRGQAEAAGLRGWVRNETDGSVTGHLEGPEADVEALVTQLFSGPGAARVQDVTHRRVPAEGLEGFEVRR</sequence>
<evidence type="ECO:0000256" key="3">
    <source>
        <dbReference type="ARBA" id="ARBA00047645"/>
    </source>
</evidence>
<evidence type="ECO:0000256" key="2">
    <source>
        <dbReference type="ARBA" id="ARBA00012150"/>
    </source>
</evidence>
<dbReference type="PANTHER" id="PTHR47268:SF4">
    <property type="entry name" value="ACYLPHOSPHATASE"/>
    <property type="match status" value="1"/>
</dbReference>
<keyword evidence="4 5" id="KW-0378">Hydrolase</keyword>
<reference evidence="8 9" key="1">
    <citation type="submission" date="2013-01" db="EMBL/GenBank/DDBJ databases">
        <authorList>
            <person name="Fiebig A."/>
            <person name="Goeker M."/>
            <person name="Klenk H.-P.P."/>
        </authorList>
    </citation>
    <scope>NUCLEOTIDE SEQUENCE [LARGE SCALE GENOMIC DNA]</scope>
    <source>
        <strain evidence="8 9">DSM 24838</strain>
    </source>
</reference>
<comment type="similarity">
    <text evidence="1 6">Belongs to the acylphosphatase family.</text>
</comment>
<feature type="active site" evidence="4">
    <location>
        <position position="37"/>
    </location>
</feature>
<dbReference type="eggNOG" id="COG1254">
    <property type="taxonomic scope" value="Bacteria"/>
</dbReference>
<dbReference type="PATRIC" id="fig|1123501.6.peg.4094"/>
<evidence type="ECO:0000313" key="9">
    <source>
        <dbReference type="Proteomes" id="UP000035100"/>
    </source>
</evidence>
<evidence type="ECO:0000313" key="8">
    <source>
        <dbReference type="EMBL" id="KIQ67538.1"/>
    </source>
</evidence>
<dbReference type="InterPro" id="IPR020456">
    <property type="entry name" value="Acylphosphatase"/>
</dbReference>
<dbReference type="InterPro" id="IPR001792">
    <property type="entry name" value="Acylphosphatase-like_dom"/>
</dbReference>
<protein>
    <recommendedName>
        <fullName evidence="2 4">Acylphosphatase</fullName>
        <ecNumber evidence="2 4">3.6.1.7</ecNumber>
    </recommendedName>
</protein>
<evidence type="ECO:0000256" key="4">
    <source>
        <dbReference type="PROSITE-ProRule" id="PRU00520"/>
    </source>
</evidence>